<feature type="region of interest" description="Disordered" evidence="1">
    <location>
        <begin position="1"/>
        <end position="29"/>
    </location>
</feature>
<keyword evidence="3" id="KW-1185">Reference proteome</keyword>
<dbReference type="AlphaFoldDB" id="A0A8S1IY29"/>
<dbReference type="EMBL" id="CAJHUC010000428">
    <property type="protein sequence ID" value="CAD7696062.1"/>
    <property type="molecule type" value="Genomic_DNA"/>
</dbReference>
<feature type="region of interest" description="Disordered" evidence="1">
    <location>
        <begin position="148"/>
        <end position="200"/>
    </location>
</feature>
<name>A0A8S1IY29_9CHLO</name>
<proteinExistence type="predicted"/>
<feature type="region of interest" description="Disordered" evidence="1">
    <location>
        <begin position="324"/>
        <end position="364"/>
    </location>
</feature>
<accession>A0A8S1IY29</accession>
<reference evidence="2" key="1">
    <citation type="submission" date="2020-12" db="EMBL/GenBank/DDBJ databases">
        <authorList>
            <person name="Iha C."/>
        </authorList>
    </citation>
    <scope>NUCLEOTIDE SEQUENCE</scope>
</reference>
<sequence>MDMDVVQEGDDGFGSGGRNAGVVAPTEGDEEEAVALTEGDEGVAVANIDGNDGLAGEPSAPDENGYTVAQDGPVVPSSMDEMIGTDMDVELAPVSVAEMENVLPEEYPPAIEPTGNQSTDLGAGFQAMPSVWPAPVLTGSVPARMLGQWPRPLDLPPPEGSQSTGADGDSVGYEPDGASELHEEETYNQAATPPPAASTGVLPVLDESLMRLESKLASTESLVPAADLSTAAPEPVAEPPGIPRMGSGGPGLGLTLVGVGSTGAGPGTQAPATPVVNLAGFGAAGLDIKGMGMAGQHVAGLGTVVLGRPRGAPSSGEAVAGAFGSTFDADSGSRPSRASEKSERGPQRRTGIGSQTGPTKKNLGAFSPLQQKARANARRPRTGRGAARYTPNFQPIISTRAAARRSNLKAQAAQPASMGGGDLVPVPVAQATDEVVEEEAAAAAASTVSTGFESFQCDSTFVCIPREGGDPGANSLYLSTPFWQSRTSTVVTMVGEKIHESATVCLVRGPQSGEGDEPEIP</sequence>
<feature type="compositionally biased region" description="Basic and acidic residues" evidence="1">
    <location>
        <begin position="337"/>
        <end position="346"/>
    </location>
</feature>
<gene>
    <name evidence="2" type="ORF">OSTQU699_LOCUS1423</name>
</gene>
<evidence type="ECO:0000256" key="1">
    <source>
        <dbReference type="SAM" id="MobiDB-lite"/>
    </source>
</evidence>
<dbReference type="Proteomes" id="UP000708148">
    <property type="component" value="Unassembled WGS sequence"/>
</dbReference>
<organism evidence="2 3">
    <name type="scientific">Ostreobium quekettii</name>
    <dbReference type="NCBI Taxonomy" id="121088"/>
    <lineage>
        <taxon>Eukaryota</taxon>
        <taxon>Viridiplantae</taxon>
        <taxon>Chlorophyta</taxon>
        <taxon>core chlorophytes</taxon>
        <taxon>Ulvophyceae</taxon>
        <taxon>TCBD clade</taxon>
        <taxon>Bryopsidales</taxon>
        <taxon>Ostreobineae</taxon>
        <taxon>Ostreobiaceae</taxon>
        <taxon>Ostreobium</taxon>
    </lineage>
</organism>
<evidence type="ECO:0000313" key="3">
    <source>
        <dbReference type="Proteomes" id="UP000708148"/>
    </source>
</evidence>
<evidence type="ECO:0000313" key="2">
    <source>
        <dbReference type="EMBL" id="CAD7696062.1"/>
    </source>
</evidence>
<protein>
    <submittedName>
        <fullName evidence="2">Uncharacterized protein</fullName>
    </submittedName>
</protein>
<feature type="compositionally biased region" description="Acidic residues" evidence="1">
    <location>
        <begin position="1"/>
        <end position="11"/>
    </location>
</feature>
<comment type="caution">
    <text evidence="2">The sequence shown here is derived from an EMBL/GenBank/DDBJ whole genome shotgun (WGS) entry which is preliminary data.</text>
</comment>